<gene>
    <name evidence="2" type="ORF">EDD36DRAFT_437520</name>
</gene>
<dbReference type="Proteomes" id="UP001203852">
    <property type="component" value="Unassembled WGS sequence"/>
</dbReference>
<dbReference type="AlphaFoldDB" id="A0AAN6IEM6"/>
<organism evidence="2 3">
    <name type="scientific">Exophiala viscosa</name>
    <dbReference type="NCBI Taxonomy" id="2486360"/>
    <lineage>
        <taxon>Eukaryota</taxon>
        <taxon>Fungi</taxon>
        <taxon>Dikarya</taxon>
        <taxon>Ascomycota</taxon>
        <taxon>Pezizomycotina</taxon>
        <taxon>Eurotiomycetes</taxon>
        <taxon>Chaetothyriomycetidae</taxon>
        <taxon>Chaetothyriales</taxon>
        <taxon>Herpotrichiellaceae</taxon>
        <taxon>Exophiala</taxon>
    </lineage>
</organism>
<dbReference type="EMBL" id="MU404354">
    <property type="protein sequence ID" value="KAI1612714.1"/>
    <property type="molecule type" value="Genomic_DNA"/>
</dbReference>
<accession>A0AAN6IEM6</accession>
<feature type="chain" id="PRO_5042854872" description="Secreted protein" evidence="1">
    <location>
        <begin position="24"/>
        <end position="78"/>
    </location>
</feature>
<protein>
    <recommendedName>
        <fullName evidence="4">Secreted protein</fullName>
    </recommendedName>
</protein>
<evidence type="ECO:0000313" key="2">
    <source>
        <dbReference type="EMBL" id="KAI1612714.1"/>
    </source>
</evidence>
<proteinExistence type="predicted"/>
<name>A0AAN6IEM6_9EURO</name>
<comment type="caution">
    <text evidence="2">The sequence shown here is derived from an EMBL/GenBank/DDBJ whole genome shotgun (WGS) entry which is preliminary data.</text>
</comment>
<sequence length="78" mass="8822">MWSSTLLRFALLEALLGSARISAFPIQDDLIRGNTAFPECLTGYPGYIRALSRKRSPDLYVSEDTSTYALRQAFRCRC</sequence>
<evidence type="ECO:0000256" key="1">
    <source>
        <dbReference type="SAM" id="SignalP"/>
    </source>
</evidence>
<feature type="signal peptide" evidence="1">
    <location>
        <begin position="1"/>
        <end position="23"/>
    </location>
</feature>
<evidence type="ECO:0008006" key="4">
    <source>
        <dbReference type="Google" id="ProtNLM"/>
    </source>
</evidence>
<reference evidence="2" key="1">
    <citation type="journal article" date="2022" name="bioRxiv">
        <title>Deciphering the potential niche of two novel black yeast fungi from a biological soil crust based on their genomes, phenotypes, and melanin regulation.</title>
        <authorList>
            <consortium name="DOE Joint Genome Institute"/>
            <person name="Carr E.C."/>
            <person name="Barton Q."/>
            <person name="Grambo S."/>
            <person name="Sullivan M."/>
            <person name="Renfro C.M."/>
            <person name="Kuo A."/>
            <person name="Pangilinan J."/>
            <person name="Lipzen A."/>
            <person name="Keymanesh K."/>
            <person name="Savage E."/>
            <person name="Barry K."/>
            <person name="Grigoriev I.V."/>
            <person name="Riekhof W.R."/>
            <person name="Harris S.S."/>
        </authorList>
    </citation>
    <scope>NUCLEOTIDE SEQUENCE</scope>
    <source>
        <strain evidence="2">JF 03-4F</strain>
    </source>
</reference>
<keyword evidence="3" id="KW-1185">Reference proteome</keyword>
<keyword evidence="1" id="KW-0732">Signal</keyword>
<evidence type="ECO:0000313" key="3">
    <source>
        <dbReference type="Proteomes" id="UP001203852"/>
    </source>
</evidence>